<feature type="region of interest" description="Disordered" evidence="1">
    <location>
        <begin position="104"/>
        <end position="125"/>
    </location>
</feature>
<evidence type="ECO:0000313" key="3">
    <source>
        <dbReference type="Proteomes" id="UP000655225"/>
    </source>
</evidence>
<proteinExistence type="predicted"/>
<accession>A0A834YQC7</accession>
<dbReference type="AlphaFoldDB" id="A0A834YQC7"/>
<dbReference type="Proteomes" id="UP000655225">
    <property type="component" value="Unassembled WGS sequence"/>
</dbReference>
<dbReference type="OrthoDB" id="10257471at2759"/>
<dbReference type="EMBL" id="JABCRI010000015">
    <property type="protein sequence ID" value="KAF8393549.1"/>
    <property type="molecule type" value="Genomic_DNA"/>
</dbReference>
<dbReference type="PANTHER" id="PTHR13318:SF101">
    <property type="entry name" value="F-BOX_LRR PROTEIN"/>
    <property type="match status" value="1"/>
</dbReference>
<comment type="caution">
    <text evidence="2">The sequence shown here is derived from an EMBL/GenBank/DDBJ whole genome shotgun (WGS) entry which is preliminary data.</text>
</comment>
<sequence length="795" mass="88949">MDAKFPSPQHLVNDDKMDAILSHQYSVNDEKMHPISSLHLSVDFDKIDPVPTNQYTEDFPQSKAVEDAQVCVLNLYIIVNFVRPTIDFDIPIFVDCAEENGMNMSAEKSNDSDSDSDYWNQNENSGDLVQDCRTKKARYFDSIKEKTGASVELVLISDSESEGFMTAKEAKGKGKLEIDLNSPPLDLVVEDGRDEEFPYLQSGTRIAKRRMEGTDIGSNCIEIDSDDHESEGSENSHVNDERGGRLGLALFLRQLPEFIAILDESQAAKDRVKWKTLRRREDKIRSLEDARERASRFVQRELNKDYTSFSDPQREIPSVEAHQEIEDCPTPFSTALNIIKERAMKLNTRQENSTSASVIEWRPSKDRHRYHSKPLVPSLHDLCLNVIAKNAEAIFSLENIPDVQRHKLSQLLCDSQRMDWHFMNLLSTGSPTEIRVKNCSWMTEEQLTGTFEGCDTKTLTVLQLDLCGRCLHDYMLRTTLARSSNSLPALVTISLRGACRLTDIGLNALVVSAPGLRSINLGHCSLLTLTGINTIADSLGSVLKELYIDDCQNIDAMLTLPALRKLQQLQVLSVAGNQTVCDEFVSEFINACGPNIKDLVLADCGAINIHVPFTMLDGFRWCRKLTDTSLKVIARTCPGLCTLDLVNLQGLTDNAIRHLANGCQSLQTLKLCRNAFSDEAIAAFLEASGESLKELSLNYINKVGHNTAISLAKRSRKLLRLDLSWCRKLTDEALGLIVDSCLSLRLLKLFGCTQITNVFLDGHSNALVRIIGLKMIPILEHLNVLDSNEGPLRYP</sequence>
<name>A0A834YQC7_TETSI</name>
<dbReference type="GO" id="GO:0019005">
    <property type="term" value="C:SCF ubiquitin ligase complex"/>
    <property type="evidence" value="ECO:0007669"/>
    <property type="project" value="TreeGrafter"/>
</dbReference>
<evidence type="ECO:0000256" key="1">
    <source>
        <dbReference type="SAM" id="MobiDB-lite"/>
    </source>
</evidence>
<dbReference type="FunFam" id="3.80.10.10:FF:001486">
    <property type="entry name" value="DNA repair protein rhp7 isoform A"/>
    <property type="match status" value="1"/>
</dbReference>
<dbReference type="GO" id="GO:0031146">
    <property type="term" value="P:SCF-dependent proteasomal ubiquitin-dependent protein catabolic process"/>
    <property type="evidence" value="ECO:0007669"/>
    <property type="project" value="TreeGrafter"/>
</dbReference>
<protein>
    <recommendedName>
        <fullName evidence="4">Rad7</fullName>
    </recommendedName>
</protein>
<dbReference type="PANTHER" id="PTHR13318">
    <property type="entry name" value="PARTNER OF PAIRED, ISOFORM B-RELATED"/>
    <property type="match status" value="1"/>
</dbReference>
<reference evidence="2 3" key="1">
    <citation type="submission" date="2020-04" db="EMBL/GenBank/DDBJ databases">
        <title>Plant Genome Project.</title>
        <authorList>
            <person name="Zhang R.-G."/>
        </authorList>
    </citation>
    <scope>NUCLEOTIDE SEQUENCE [LARGE SCALE GENOMIC DNA]</scope>
    <source>
        <strain evidence="2">YNK0</strain>
        <tissue evidence="2">Leaf</tissue>
    </source>
</reference>
<organism evidence="2 3">
    <name type="scientific">Tetracentron sinense</name>
    <name type="common">Spur-leaf</name>
    <dbReference type="NCBI Taxonomy" id="13715"/>
    <lineage>
        <taxon>Eukaryota</taxon>
        <taxon>Viridiplantae</taxon>
        <taxon>Streptophyta</taxon>
        <taxon>Embryophyta</taxon>
        <taxon>Tracheophyta</taxon>
        <taxon>Spermatophyta</taxon>
        <taxon>Magnoliopsida</taxon>
        <taxon>Trochodendrales</taxon>
        <taxon>Trochodendraceae</taxon>
        <taxon>Tetracentron</taxon>
    </lineage>
</organism>
<gene>
    <name evidence="2" type="ORF">HHK36_021793</name>
</gene>
<dbReference type="InterPro" id="IPR032675">
    <property type="entry name" value="LRR_dom_sf"/>
</dbReference>
<keyword evidence="3" id="KW-1185">Reference proteome</keyword>
<dbReference type="InterPro" id="IPR006553">
    <property type="entry name" value="Leu-rich_rpt_Cys-con_subtyp"/>
</dbReference>
<dbReference type="SMART" id="SM00367">
    <property type="entry name" value="LRR_CC"/>
    <property type="match status" value="7"/>
</dbReference>
<evidence type="ECO:0000313" key="2">
    <source>
        <dbReference type="EMBL" id="KAF8393549.1"/>
    </source>
</evidence>
<evidence type="ECO:0008006" key="4">
    <source>
        <dbReference type="Google" id="ProtNLM"/>
    </source>
</evidence>
<dbReference type="Gene3D" id="3.80.10.10">
    <property type="entry name" value="Ribonuclease Inhibitor"/>
    <property type="match status" value="3"/>
</dbReference>
<dbReference type="SUPFAM" id="SSF52047">
    <property type="entry name" value="RNI-like"/>
    <property type="match status" value="1"/>
</dbReference>